<dbReference type="InterPro" id="IPR036291">
    <property type="entry name" value="NAD(P)-bd_dom_sf"/>
</dbReference>
<proteinExistence type="predicted"/>
<gene>
    <name evidence="1" type="ORF">DIU77_016520</name>
</gene>
<dbReference type="SUPFAM" id="SSF51735">
    <property type="entry name" value="NAD(P)-binding Rossmann-fold domains"/>
    <property type="match status" value="1"/>
</dbReference>
<evidence type="ECO:0008006" key="3">
    <source>
        <dbReference type="Google" id="ProtNLM"/>
    </source>
</evidence>
<dbReference type="Proteomes" id="UP000249324">
    <property type="component" value="Unassembled WGS sequence"/>
</dbReference>
<protein>
    <recommendedName>
        <fullName evidence="3">Short-chain dehydrogenase</fullName>
    </recommendedName>
</protein>
<dbReference type="AlphaFoldDB" id="A0ABD6FIH8"/>
<evidence type="ECO:0000313" key="2">
    <source>
        <dbReference type="Proteomes" id="UP000249324"/>
    </source>
</evidence>
<evidence type="ECO:0000313" key="1">
    <source>
        <dbReference type="EMBL" id="MFO7193850.1"/>
    </source>
</evidence>
<organism evidence="1 2">
    <name type="scientific">Thermocrispum agreste</name>
    <dbReference type="NCBI Taxonomy" id="37925"/>
    <lineage>
        <taxon>Bacteria</taxon>
        <taxon>Bacillati</taxon>
        <taxon>Actinomycetota</taxon>
        <taxon>Actinomycetes</taxon>
        <taxon>Pseudonocardiales</taxon>
        <taxon>Pseudonocardiaceae</taxon>
        <taxon>Thermocrispum</taxon>
    </lineage>
</organism>
<accession>A0ABD6FIH8</accession>
<dbReference type="EMBL" id="QGUI02000288">
    <property type="protein sequence ID" value="MFO7193850.1"/>
    <property type="molecule type" value="Genomic_DNA"/>
</dbReference>
<reference evidence="1 2" key="1">
    <citation type="journal article" date="2021" name="BMC Genomics">
        <title>Genome-resolved metagenome and metatranscriptome analyses of thermophilic composting reveal key bacterial players and their metabolic interactions.</title>
        <authorList>
            <person name="Braga L.P.P."/>
            <person name="Pereira R.V."/>
            <person name="Martins L.F."/>
            <person name="Moura L.M.S."/>
            <person name="Sanchez F.B."/>
            <person name="Patane J.S.L."/>
            <person name="da Silva A.M."/>
            <person name="Setubal J.C."/>
        </authorList>
    </citation>
    <scope>NUCLEOTIDE SEQUENCE [LARGE SCALE GENOMIC DNA]</scope>
    <source>
        <strain evidence="1">ZC4RG45</strain>
    </source>
</reference>
<name>A0ABD6FIH8_9PSEU</name>
<comment type="caution">
    <text evidence="1">The sequence shown here is derived from an EMBL/GenBank/DDBJ whole genome shotgun (WGS) entry which is preliminary data.</text>
</comment>
<sequence>MPRRAVVLGGTGMLAGVASRLVDDGWLVVLPSRRYSPLPDYAEPGSGRALWVQARWERPERLARDTANALGGKADLLVAWVHNEYRRSVLYAVEPLLAPGAPVVEVFDAPPEDKFAGDVIATLPDHPMQQVVLGYVRDGDRLRWLTHSEVVDGVLMAVERAMSGAPTTEHYVGQARAWSAR</sequence>